<feature type="transmembrane region" description="Helical" evidence="6">
    <location>
        <begin position="171"/>
        <end position="193"/>
    </location>
</feature>
<dbReference type="InterPro" id="IPR050833">
    <property type="entry name" value="Poly_Biosynth_Transport"/>
</dbReference>
<organism evidence="7 8">
    <name type="scientific">Xenorhabdus ishibashii</name>
    <dbReference type="NCBI Taxonomy" id="1034471"/>
    <lineage>
        <taxon>Bacteria</taxon>
        <taxon>Pseudomonadati</taxon>
        <taxon>Pseudomonadota</taxon>
        <taxon>Gammaproteobacteria</taxon>
        <taxon>Enterobacterales</taxon>
        <taxon>Morganellaceae</taxon>
        <taxon>Xenorhabdus</taxon>
    </lineage>
</organism>
<feature type="transmembrane region" description="Helical" evidence="6">
    <location>
        <begin position="318"/>
        <end position="337"/>
    </location>
</feature>
<dbReference type="AlphaFoldDB" id="A0A2D0KG17"/>
<dbReference type="PANTHER" id="PTHR30250:SF11">
    <property type="entry name" value="O-ANTIGEN TRANSPORTER-RELATED"/>
    <property type="match status" value="1"/>
</dbReference>
<name>A0A2D0KG17_9GAMM</name>
<dbReference type="Pfam" id="PF01943">
    <property type="entry name" value="Polysacc_synt"/>
    <property type="match status" value="1"/>
</dbReference>
<evidence type="ECO:0000256" key="5">
    <source>
        <dbReference type="ARBA" id="ARBA00023136"/>
    </source>
</evidence>
<dbReference type="Proteomes" id="UP000222168">
    <property type="component" value="Unassembled WGS sequence"/>
</dbReference>
<dbReference type="PANTHER" id="PTHR30250">
    <property type="entry name" value="PST FAMILY PREDICTED COLANIC ACID TRANSPORTER"/>
    <property type="match status" value="1"/>
</dbReference>
<dbReference type="InterPro" id="IPR002797">
    <property type="entry name" value="Polysacc_synth"/>
</dbReference>
<protein>
    <submittedName>
        <fullName evidence="7">Translocase</fullName>
    </submittedName>
</protein>
<sequence>MNAKKEIANNIISLSSINILGILIPIMTMPVLAKSLGSNLYGQYLLFMTIIVFGHTIIDYGTQYTGIREASKARHHKKWIKIIYDGHQGTRWILSTLYIFACILYSYLLKMDFIFNWIIFGGIPYFLGYILSSSWFYQAVGKSKELILYFIFPRIINLITIVICVKSPSDITYAVYSSTWPILISGIILFIKIKNNYKLSIINLSSSQFFFKRGFNSFIGILLPNLYNSLPTIIMGGLFKPSEFAKFAIAIRLSGIAITVQEIIAKSIYPLLSRTKGNHVNKIIKINSLLSIPIIIVILLFGEKIITILLGNEYSKNIYLNILIVSIFFIGLSNSYSEGYFLPKGFDKIYRNISIRISLVSSLLSAILIYKYQITGGAVAIAIARILFFIDYRVNYIKIIKLTQK</sequence>
<evidence type="ECO:0000256" key="6">
    <source>
        <dbReference type="SAM" id="Phobius"/>
    </source>
</evidence>
<proteinExistence type="predicted"/>
<dbReference type="OrthoDB" id="103403at2"/>
<evidence type="ECO:0000256" key="1">
    <source>
        <dbReference type="ARBA" id="ARBA00004651"/>
    </source>
</evidence>
<feature type="transmembrane region" description="Helical" evidence="6">
    <location>
        <begin position="44"/>
        <end position="67"/>
    </location>
</feature>
<evidence type="ECO:0000256" key="4">
    <source>
        <dbReference type="ARBA" id="ARBA00022989"/>
    </source>
</evidence>
<comment type="caution">
    <text evidence="7">The sequence shown here is derived from an EMBL/GenBank/DDBJ whole genome shotgun (WGS) entry which is preliminary data.</text>
</comment>
<evidence type="ECO:0000313" key="8">
    <source>
        <dbReference type="Proteomes" id="UP000222168"/>
    </source>
</evidence>
<feature type="transmembrane region" description="Helical" evidence="6">
    <location>
        <begin position="376"/>
        <end position="394"/>
    </location>
</feature>
<feature type="transmembrane region" description="Helical" evidence="6">
    <location>
        <begin position="146"/>
        <end position="165"/>
    </location>
</feature>
<evidence type="ECO:0000256" key="2">
    <source>
        <dbReference type="ARBA" id="ARBA00022475"/>
    </source>
</evidence>
<keyword evidence="5 6" id="KW-0472">Membrane</keyword>
<gene>
    <name evidence="7" type="ORF">Xish_01568</name>
</gene>
<dbReference type="EMBL" id="NJAK01000001">
    <property type="protein sequence ID" value="PHM62366.1"/>
    <property type="molecule type" value="Genomic_DNA"/>
</dbReference>
<feature type="transmembrane region" description="Helical" evidence="6">
    <location>
        <begin position="286"/>
        <end position="306"/>
    </location>
</feature>
<feature type="transmembrane region" description="Helical" evidence="6">
    <location>
        <begin position="349"/>
        <end position="370"/>
    </location>
</feature>
<keyword evidence="2" id="KW-1003">Cell membrane</keyword>
<feature type="transmembrane region" description="Helical" evidence="6">
    <location>
        <begin position="244"/>
        <end position="265"/>
    </location>
</feature>
<keyword evidence="4 6" id="KW-1133">Transmembrane helix</keyword>
<keyword evidence="8" id="KW-1185">Reference proteome</keyword>
<comment type="subcellular location">
    <subcellularLocation>
        <location evidence="1">Cell membrane</location>
        <topology evidence="1">Multi-pass membrane protein</topology>
    </subcellularLocation>
</comment>
<feature type="transmembrane region" description="Helical" evidence="6">
    <location>
        <begin position="12"/>
        <end position="32"/>
    </location>
</feature>
<dbReference type="RefSeq" id="WP_099117360.1">
    <property type="nucleotide sequence ID" value="NZ_NJAK01000001.1"/>
</dbReference>
<feature type="transmembrane region" description="Helical" evidence="6">
    <location>
        <begin position="214"/>
        <end position="238"/>
    </location>
</feature>
<feature type="transmembrane region" description="Helical" evidence="6">
    <location>
        <begin position="88"/>
        <end position="108"/>
    </location>
</feature>
<feature type="transmembrane region" description="Helical" evidence="6">
    <location>
        <begin position="114"/>
        <end position="137"/>
    </location>
</feature>
<evidence type="ECO:0000313" key="7">
    <source>
        <dbReference type="EMBL" id="PHM62366.1"/>
    </source>
</evidence>
<accession>A0A2D0KG17</accession>
<dbReference type="GO" id="GO:0005886">
    <property type="term" value="C:plasma membrane"/>
    <property type="evidence" value="ECO:0007669"/>
    <property type="project" value="UniProtKB-SubCell"/>
</dbReference>
<keyword evidence="3 6" id="KW-0812">Transmembrane</keyword>
<reference evidence="7 8" key="1">
    <citation type="journal article" date="2017" name="Nat. Microbiol.">
        <title>Natural product diversity associated with the nematode symbionts Photorhabdus and Xenorhabdus.</title>
        <authorList>
            <person name="Tobias N.J."/>
            <person name="Wolff H."/>
            <person name="Djahanschiri B."/>
            <person name="Grundmann F."/>
            <person name="Kronenwerth M."/>
            <person name="Shi Y.M."/>
            <person name="Simonyi S."/>
            <person name="Grun P."/>
            <person name="Shapiro-Ilan D."/>
            <person name="Pidot S.J."/>
            <person name="Stinear T.P."/>
            <person name="Ebersberger I."/>
            <person name="Bode H.B."/>
        </authorList>
    </citation>
    <scope>NUCLEOTIDE SEQUENCE [LARGE SCALE GENOMIC DNA]</scope>
    <source>
        <strain evidence="7 8">DSM 22670</strain>
    </source>
</reference>
<evidence type="ECO:0000256" key="3">
    <source>
        <dbReference type="ARBA" id="ARBA00022692"/>
    </source>
</evidence>